<feature type="transmembrane region" description="Helical" evidence="7">
    <location>
        <begin position="80"/>
        <end position="103"/>
    </location>
</feature>
<feature type="transmembrane region" description="Helical" evidence="7">
    <location>
        <begin position="199"/>
        <end position="220"/>
    </location>
</feature>
<gene>
    <name evidence="9" type="ORF">CALCODRAFT_551929</name>
</gene>
<evidence type="ECO:0000313" key="9">
    <source>
        <dbReference type="EMBL" id="KZT51823.1"/>
    </source>
</evidence>
<dbReference type="InterPro" id="IPR036259">
    <property type="entry name" value="MFS_trans_sf"/>
</dbReference>
<keyword evidence="10" id="KW-1185">Reference proteome</keyword>
<dbReference type="PANTHER" id="PTHR23514">
    <property type="entry name" value="BYPASS OF STOP CODON PROTEIN 6"/>
    <property type="match status" value="1"/>
</dbReference>
<dbReference type="Gene3D" id="1.20.1250.20">
    <property type="entry name" value="MFS general substrate transporter like domains"/>
    <property type="match status" value="2"/>
</dbReference>
<organism evidence="9 10">
    <name type="scientific">Calocera cornea HHB12733</name>
    <dbReference type="NCBI Taxonomy" id="1353952"/>
    <lineage>
        <taxon>Eukaryota</taxon>
        <taxon>Fungi</taxon>
        <taxon>Dikarya</taxon>
        <taxon>Basidiomycota</taxon>
        <taxon>Agaricomycotina</taxon>
        <taxon>Dacrymycetes</taxon>
        <taxon>Dacrymycetales</taxon>
        <taxon>Dacrymycetaceae</taxon>
        <taxon>Calocera</taxon>
    </lineage>
</organism>
<dbReference type="InParanoid" id="A0A165D0Y4"/>
<dbReference type="OrthoDB" id="413079at2759"/>
<keyword evidence="5 7" id="KW-1133">Transmembrane helix</keyword>
<protein>
    <submittedName>
        <fullName evidence="9">MFS general substrate transporter</fullName>
    </submittedName>
</protein>
<feature type="transmembrane region" description="Helical" evidence="7">
    <location>
        <begin position="394"/>
        <end position="413"/>
    </location>
</feature>
<proteinExistence type="inferred from homology"/>
<evidence type="ECO:0000313" key="10">
    <source>
        <dbReference type="Proteomes" id="UP000076842"/>
    </source>
</evidence>
<dbReference type="InterPro" id="IPR020846">
    <property type="entry name" value="MFS_dom"/>
</dbReference>
<dbReference type="GO" id="GO:0016020">
    <property type="term" value="C:membrane"/>
    <property type="evidence" value="ECO:0007669"/>
    <property type="project" value="TreeGrafter"/>
</dbReference>
<reference evidence="9 10" key="1">
    <citation type="journal article" date="2016" name="Mol. Biol. Evol.">
        <title>Comparative Genomics of Early-Diverging Mushroom-Forming Fungi Provides Insights into the Origins of Lignocellulose Decay Capabilities.</title>
        <authorList>
            <person name="Nagy L.G."/>
            <person name="Riley R."/>
            <person name="Tritt A."/>
            <person name="Adam C."/>
            <person name="Daum C."/>
            <person name="Floudas D."/>
            <person name="Sun H."/>
            <person name="Yadav J.S."/>
            <person name="Pangilinan J."/>
            <person name="Larsson K.H."/>
            <person name="Matsuura K."/>
            <person name="Barry K."/>
            <person name="Labutti K."/>
            <person name="Kuo R."/>
            <person name="Ohm R.A."/>
            <person name="Bhattacharya S.S."/>
            <person name="Shirouzu T."/>
            <person name="Yoshinaga Y."/>
            <person name="Martin F.M."/>
            <person name="Grigoriev I.V."/>
            <person name="Hibbett D.S."/>
        </authorList>
    </citation>
    <scope>NUCLEOTIDE SEQUENCE [LARGE SCALE GENOMIC DNA]</scope>
    <source>
        <strain evidence="9 10">HHB12733</strain>
    </source>
</reference>
<feature type="transmembrane region" description="Helical" evidence="7">
    <location>
        <begin position="173"/>
        <end position="193"/>
    </location>
</feature>
<dbReference type="FunFam" id="1.20.1250.20:FF:000286">
    <property type="entry name" value="MFS efflux transporter"/>
    <property type="match status" value="1"/>
</dbReference>
<keyword evidence="6 7" id="KW-0472">Membrane</keyword>
<dbReference type="GO" id="GO:0022857">
    <property type="term" value="F:transmembrane transporter activity"/>
    <property type="evidence" value="ECO:0007669"/>
    <property type="project" value="InterPro"/>
</dbReference>
<feature type="transmembrane region" description="Helical" evidence="7">
    <location>
        <begin position="48"/>
        <end position="65"/>
    </location>
</feature>
<dbReference type="PROSITE" id="PS50850">
    <property type="entry name" value="MFS"/>
    <property type="match status" value="1"/>
</dbReference>
<sequence length="421" mass="45287">MTVPEAIELERFPTLDKQSLRERGPTPAITAPSEEPAGFSLSKRQERIYLATCVVGSAIMGWSDGSTGPLILRMESNYNIGYAVVSLLFIAAFVGFAAAALVTVPLTDRLGFGKVAVIGSGIQIVAFAIEAAAPPWPVFVVAYALNGFGVAVMGAQTNAFVACLPGGNWKLQLLHAGYGLGAFASPLAATQLAQMPHWSFQYLIAACLGVIEITLFCLIFRFKRQEELLGTPVHPSDGSSKYRQILRMRNVHLLSFFILFYVGLEVSIGGWIVTYLVQIRGAGPSAGYVSSGFWGGLALGRLTLIWVNERLGPKRVIFLYLALALALEFLVWFVPSIIGDAIAVSVIGLLLGPFYPLIVGQGQKMFPAWCFGQAGSAVFPFLTGALAQKYGIKMLQPVLVAMIVAEAAIWAVVPLGERRPE</sequence>
<dbReference type="PANTHER" id="PTHR23514:SF3">
    <property type="entry name" value="BYPASS OF STOP CODON PROTEIN 6"/>
    <property type="match status" value="1"/>
</dbReference>
<feature type="transmembrane region" description="Helical" evidence="7">
    <location>
        <begin position="115"/>
        <end position="133"/>
    </location>
</feature>
<feature type="transmembrane region" description="Helical" evidence="7">
    <location>
        <begin position="366"/>
        <end position="388"/>
    </location>
</feature>
<dbReference type="STRING" id="1353952.A0A165D0Y4"/>
<evidence type="ECO:0000256" key="5">
    <source>
        <dbReference type="ARBA" id="ARBA00022989"/>
    </source>
</evidence>
<feature type="transmembrane region" description="Helical" evidence="7">
    <location>
        <begin position="341"/>
        <end position="359"/>
    </location>
</feature>
<accession>A0A165D0Y4</accession>
<evidence type="ECO:0000256" key="3">
    <source>
        <dbReference type="ARBA" id="ARBA00022448"/>
    </source>
</evidence>
<dbReference type="SUPFAM" id="SSF103473">
    <property type="entry name" value="MFS general substrate transporter"/>
    <property type="match status" value="1"/>
</dbReference>
<dbReference type="InterPro" id="IPR011701">
    <property type="entry name" value="MFS"/>
</dbReference>
<dbReference type="GO" id="GO:0012505">
    <property type="term" value="C:endomembrane system"/>
    <property type="evidence" value="ECO:0007669"/>
    <property type="project" value="UniProtKB-SubCell"/>
</dbReference>
<dbReference type="Proteomes" id="UP000076842">
    <property type="component" value="Unassembled WGS sequence"/>
</dbReference>
<keyword evidence="3" id="KW-0813">Transport</keyword>
<comment type="subcellular location">
    <subcellularLocation>
        <location evidence="1">Endomembrane system</location>
        <topology evidence="1">Multi-pass membrane protein</topology>
    </subcellularLocation>
</comment>
<evidence type="ECO:0000256" key="4">
    <source>
        <dbReference type="ARBA" id="ARBA00022692"/>
    </source>
</evidence>
<evidence type="ECO:0000259" key="8">
    <source>
        <dbReference type="PROSITE" id="PS50850"/>
    </source>
</evidence>
<evidence type="ECO:0000256" key="2">
    <source>
        <dbReference type="ARBA" id="ARBA00008335"/>
    </source>
</evidence>
<dbReference type="AlphaFoldDB" id="A0A165D0Y4"/>
<evidence type="ECO:0000256" key="7">
    <source>
        <dbReference type="SAM" id="Phobius"/>
    </source>
</evidence>
<feature type="transmembrane region" description="Helical" evidence="7">
    <location>
        <begin position="139"/>
        <end position="161"/>
    </location>
</feature>
<comment type="similarity">
    <text evidence="2">Belongs to the major facilitator superfamily.</text>
</comment>
<feature type="transmembrane region" description="Helical" evidence="7">
    <location>
        <begin position="251"/>
        <end position="273"/>
    </location>
</feature>
<evidence type="ECO:0000256" key="6">
    <source>
        <dbReference type="ARBA" id="ARBA00023136"/>
    </source>
</evidence>
<name>A0A165D0Y4_9BASI</name>
<dbReference type="Pfam" id="PF07690">
    <property type="entry name" value="MFS_1"/>
    <property type="match status" value="1"/>
</dbReference>
<dbReference type="EMBL" id="KV424089">
    <property type="protein sequence ID" value="KZT51823.1"/>
    <property type="molecule type" value="Genomic_DNA"/>
</dbReference>
<feature type="transmembrane region" description="Helical" evidence="7">
    <location>
        <begin position="285"/>
        <end position="304"/>
    </location>
</feature>
<evidence type="ECO:0000256" key="1">
    <source>
        <dbReference type="ARBA" id="ARBA00004127"/>
    </source>
</evidence>
<feature type="domain" description="Major facilitator superfamily (MFS) profile" evidence="8">
    <location>
        <begin position="49"/>
        <end position="421"/>
    </location>
</feature>
<dbReference type="InterPro" id="IPR051788">
    <property type="entry name" value="MFS_Transporter"/>
</dbReference>
<keyword evidence="4 7" id="KW-0812">Transmembrane</keyword>
<feature type="transmembrane region" description="Helical" evidence="7">
    <location>
        <begin position="316"/>
        <end position="335"/>
    </location>
</feature>